<evidence type="ECO:0000313" key="2">
    <source>
        <dbReference type="EMBL" id="KIJ99616.1"/>
    </source>
</evidence>
<dbReference type="HOGENOM" id="CLU_1959907_0_0_1"/>
<accession>A0A0C9XPR1</accession>
<organism evidence="2 3">
    <name type="scientific">Laccaria amethystina LaAM-08-1</name>
    <dbReference type="NCBI Taxonomy" id="1095629"/>
    <lineage>
        <taxon>Eukaryota</taxon>
        <taxon>Fungi</taxon>
        <taxon>Dikarya</taxon>
        <taxon>Basidiomycota</taxon>
        <taxon>Agaricomycotina</taxon>
        <taxon>Agaricomycetes</taxon>
        <taxon>Agaricomycetidae</taxon>
        <taxon>Agaricales</taxon>
        <taxon>Agaricineae</taxon>
        <taxon>Hydnangiaceae</taxon>
        <taxon>Laccaria</taxon>
    </lineage>
</organism>
<feature type="compositionally biased region" description="Basic and acidic residues" evidence="1">
    <location>
        <begin position="20"/>
        <end position="29"/>
    </location>
</feature>
<reference evidence="2 3" key="1">
    <citation type="submission" date="2014-04" db="EMBL/GenBank/DDBJ databases">
        <authorList>
            <consortium name="DOE Joint Genome Institute"/>
            <person name="Kuo A."/>
            <person name="Kohler A."/>
            <person name="Nagy L.G."/>
            <person name="Floudas D."/>
            <person name="Copeland A."/>
            <person name="Barry K.W."/>
            <person name="Cichocki N."/>
            <person name="Veneault-Fourrey C."/>
            <person name="LaButti K."/>
            <person name="Lindquist E.A."/>
            <person name="Lipzen A."/>
            <person name="Lundell T."/>
            <person name="Morin E."/>
            <person name="Murat C."/>
            <person name="Sun H."/>
            <person name="Tunlid A."/>
            <person name="Henrissat B."/>
            <person name="Grigoriev I.V."/>
            <person name="Hibbett D.S."/>
            <person name="Martin F."/>
            <person name="Nordberg H.P."/>
            <person name="Cantor M.N."/>
            <person name="Hua S.X."/>
        </authorList>
    </citation>
    <scope>NUCLEOTIDE SEQUENCE [LARGE SCALE GENOMIC DNA]</scope>
    <source>
        <strain evidence="2 3">LaAM-08-1</strain>
    </source>
</reference>
<feature type="region of interest" description="Disordered" evidence="1">
    <location>
        <begin position="1"/>
        <end position="63"/>
    </location>
</feature>
<evidence type="ECO:0000256" key="1">
    <source>
        <dbReference type="SAM" id="MobiDB-lite"/>
    </source>
</evidence>
<keyword evidence="3" id="KW-1185">Reference proteome</keyword>
<sequence>MPAKPKSTSRKRQQSNADESANKHNKTVENDSDAAIAVEEANEAGKGGKKGKKTGAKGKNKKTWADCQQEDQIENAKGTPARLQLIEQKLLAAGTSVAPPECPAHLQVVSKLPPAPTISSSCTRINHE</sequence>
<dbReference type="AlphaFoldDB" id="A0A0C9XPR1"/>
<proteinExistence type="predicted"/>
<reference evidence="3" key="2">
    <citation type="submission" date="2015-01" db="EMBL/GenBank/DDBJ databases">
        <title>Evolutionary Origins and Diversification of the Mycorrhizal Mutualists.</title>
        <authorList>
            <consortium name="DOE Joint Genome Institute"/>
            <consortium name="Mycorrhizal Genomics Consortium"/>
            <person name="Kohler A."/>
            <person name="Kuo A."/>
            <person name="Nagy L.G."/>
            <person name="Floudas D."/>
            <person name="Copeland A."/>
            <person name="Barry K.W."/>
            <person name="Cichocki N."/>
            <person name="Veneault-Fourrey C."/>
            <person name="LaButti K."/>
            <person name="Lindquist E.A."/>
            <person name="Lipzen A."/>
            <person name="Lundell T."/>
            <person name="Morin E."/>
            <person name="Murat C."/>
            <person name="Riley R."/>
            <person name="Ohm R."/>
            <person name="Sun H."/>
            <person name="Tunlid A."/>
            <person name="Henrissat B."/>
            <person name="Grigoriev I.V."/>
            <person name="Hibbett D.S."/>
            <person name="Martin F."/>
        </authorList>
    </citation>
    <scope>NUCLEOTIDE SEQUENCE [LARGE SCALE GENOMIC DNA]</scope>
    <source>
        <strain evidence="3">LaAM-08-1</strain>
    </source>
</reference>
<feature type="compositionally biased region" description="Basic residues" evidence="1">
    <location>
        <begin position="47"/>
        <end position="62"/>
    </location>
</feature>
<dbReference type="Proteomes" id="UP000054477">
    <property type="component" value="Unassembled WGS sequence"/>
</dbReference>
<evidence type="ECO:0000313" key="3">
    <source>
        <dbReference type="Proteomes" id="UP000054477"/>
    </source>
</evidence>
<dbReference type="EMBL" id="KN838643">
    <property type="protein sequence ID" value="KIJ99616.1"/>
    <property type="molecule type" value="Genomic_DNA"/>
</dbReference>
<protein>
    <submittedName>
        <fullName evidence="2">Uncharacterized protein</fullName>
    </submittedName>
</protein>
<name>A0A0C9XPR1_9AGAR</name>
<gene>
    <name evidence="2" type="ORF">K443DRAFT_8260</name>
</gene>